<keyword evidence="2" id="KW-0812">Transmembrane</keyword>
<dbReference type="RefSeq" id="WP_340268999.1">
    <property type="nucleotide sequence ID" value="NZ_JBBEOG010000003.1"/>
</dbReference>
<comment type="caution">
    <text evidence="6">The sequence shown here is derived from an EMBL/GenBank/DDBJ whole genome shotgun (WGS) entry which is preliminary data.</text>
</comment>
<keyword evidence="7" id="KW-1185">Reference proteome</keyword>
<protein>
    <submittedName>
        <fullName evidence="6">YkvA family protein</fullName>
    </submittedName>
</protein>
<sequence length="122" mass="13104">MTAARTGRTGRAAALGVLLQALRGGGRYSLVQRLRALPRLVSDLLRGRYGDVDRSRLVGVGLGLLYVLSPVDVLPEVLLGPLGLADDAVVTAWLAGAVLAEVDRFLDWERTRERVVRSTVVG</sequence>
<feature type="domain" description="DUF1232" evidence="5">
    <location>
        <begin position="58"/>
        <end position="93"/>
    </location>
</feature>
<evidence type="ECO:0000256" key="4">
    <source>
        <dbReference type="ARBA" id="ARBA00023136"/>
    </source>
</evidence>
<dbReference type="InterPro" id="IPR010652">
    <property type="entry name" value="DUF1232"/>
</dbReference>
<dbReference type="Pfam" id="PF06803">
    <property type="entry name" value="DUF1232"/>
    <property type="match status" value="1"/>
</dbReference>
<keyword evidence="3" id="KW-1133">Transmembrane helix</keyword>
<dbReference type="EMBL" id="JBHSLD010000004">
    <property type="protein sequence ID" value="MFC5379773.1"/>
    <property type="molecule type" value="Genomic_DNA"/>
</dbReference>
<evidence type="ECO:0000256" key="2">
    <source>
        <dbReference type="ARBA" id="ARBA00022692"/>
    </source>
</evidence>
<keyword evidence="4" id="KW-0472">Membrane</keyword>
<evidence type="ECO:0000313" key="7">
    <source>
        <dbReference type="Proteomes" id="UP001596122"/>
    </source>
</evidence>
<gene>
    <name evidence="6" type="ORF">ACFPJ6_03110</name>
</gene>
<name>A0ABW0GJT8_9MICO</name>
<evidence type="ECO:0000256" key="3">
    <source>
        <dbReference type="ARBA" id="ARBA00022989"/>
    </source>
</evidence>
<evidence type="ECO:0000259" key="5">
    <source>
        <dbReference type="Pfam" id="PF06803"/>
    </source>
</evidence>
<reference evidence="7" key="1">
    <citation type="journal article" date="2019" name="Int. J. Syst. Evol. Microbiol.">
        <title>The Global Catalogue of Microorganisms (GCM) 10K type strain sequencing project: providing services to taxonomists for standard genome sequencing and annotation.</title>
        <authorList>
            <consortium name="The Broad Institute Genomics Platform"/>
            <consortium name="The Broad Institute Genome Sequencing Center for Infectious Disease"/>
            <person name="Wu L."/>
            <person name="Ma J."/>
        </authorList>
    </citation>
    <scope>NUCLEOTIDE SEQUENCE [LARGE SCALE GENOMIC DNA]</scope>
    <source>
        <strain evidence="7">CCUG 43114</strain>
    </source>
</reference>
<accession>A0ABW0GJT8</accession>
<evidence type="ECO:0000313" key="6">
    <source>
        <dbReference type="EMBL" id="MFC5379773.1"/>
    </source>
</evidence>
<dbReference type="Proteomes" id="UP001596122">
    <property type="component" value="Unassembled WGS sequence"/>
</dbReference>
<comment type="subcellular location">
    <subcellularLocation>
        <location evidence="1">Endomembrane system</location>
        <topology evidence="1">Multi-pass membrane protein</topology>
    </subcellularLocation>
</comment>
<evidence type="ECO:0000256" key="1">
    <source>
        <dbReference type="ARBA" id="ARBA00004127"/>
    </source>
</evidence>
<proteinExistence type="predicted"/>
<organism evidence="6 7">
    <name type="scientific">Aquipuribacter nitratireducens</name>
    <dbReference type="NCBI Taxonomy" id="650104"/>
    <lineage>
        <taxon>Bacteria</taxon>
        <taxon>Bacillati</taxon>
        <taxon>Actinomycetota</taxon>
        <taxon>Actinomycetes</taxon>
        <taxon>Micrococcales</taxon>
        <taxon>Intrasporangiaceae</taxon>
        <taxon>Aquipuribacter</taxon>
    </lineage>
</organism>